<sequence length="206" mass="23130">MRGVVLNERVRARVLVVKEVGRVETGKSRLYLPEDMEVGAGGVAVEETRCKPTLDCQRGSRRTELLGICCSPPRCLPARLRVPLSRGPLELLFRSDSDLNSARERRRPQGVNPSQRLTDPQSTDGAERVTSHRRMSQPSHNPCMRLLSGHKRLRPSPPLKCSNGQKGHDIRDERTRLENSPRIVQEVSVESGITDIRNFVEASLRP</sequence>
<keyword evidence="3" id="KW-1185">Reference proteome</keyword>
<evidence type="ECO:0000256" key="1">
    <source>
        <dbReference type="SAM" id="MobiDB-lite"/>
    </source>
</evidence>
<evidence type="ECO:0000313" key="2">
    <source>
        <dbReference type="EMBL" id="CAB1430551.1"/>
    </source>
</evidence>
<protein>
    <submittedName>
        <fullName evidence="2">Uncharacterized protein</fullName>
    </submittedName>
</protein>
<feature type="compositionally biased region" description="Polar residues" evidence="1">
    <location>
        <begin position="111"/>
        <end position="124"/>
    </location>
</feature>
<comment type="caution">
    <text evidence="2">The sequence shown here is derived from an EMBL/GenBank/DDBJ whole genome shotgun (WGS) entry which is preliminary data.</text>
</comment>
<reference evidence="2" key="1">
    <citation type="submission" date="2020-03" db="EMBL/GenBank/DDBJ databases">
        <authorList>
            <person name="Weist P."/>
        </authorList>
    </citation>
    <scope>NUCLEOTIDE SEQUENCE</scope>
</reference>
<evidence type="ECO:0000313" key="3">
    <source>
        <dbReference type="Proteomes" id="UP001153269"/>
    </source>
</evidence>
<name>A0A9N7UGK6_PLEPL</name>
<accession>A0A9N7UGK6</accession>
<dbReference type="AlphaFoldDB" id="A0A9N7UGK6"/>
<dbReference type="Proteomes" id="UP001153269">
    <property type="component" value="Unassembled WGS sequence"/>
</dbReference>
<feature type="region of interest" description="Disordered" evidence="1">
    <location>
        <begin position="100"/>
        <end position="172"/>
    </location>
</feature>
<proteinExistence type="predicted"/>
<dbReference type="EMBL" id="CADEAL010001243">
    <property type="protein sequence ID" value="CAB1430551.1"/>
    <property type="molecule type" value="Genomic_DNA"/>
</dbReference>
<organism evidence="2 3">
    <name type="scientific">Pleuronectes platessa</name>
    <name type="common">European plaice</name>
    <dbReference type="NCBI Taxonomy" id="8262"/>
    <lineage>
        <taxon>Eukaryota</taxon>
        <taxon>Metazoa</taxon>
        <taxon>Chordata</taxon>
        <taxon>Craniata</taxon>
        <taxon>Vertebrata</taxon>
        <taxon>Euteleostomi</taxon>
        <taxon>Actinopterygii</taxon>
        <taxon>Neopterygii</taxon>
        <taxon>Teleostei</taxon>
        <taxon>Neoteleostei</taxon>
        <taxon>Acanthomorphata</taxon>
        <taxon>Carangaria</taxon>
        <taxon>Pleuronectiformes</taxon>
        <taxon>Pleuronectoidei</taxon>
        <taxon>Pleuronectidae</taxon>
        <taxon>Pleuronectes</taxon>
    </lineage>
</organism>
<gene>
    <name evidence="2" type="ORF">PLEPLA_LOCUS18533</name>
</gene>